<dbReference type="InterPro" id="IPR008144">
    <property type="entry name" value="Guanylate_kin-like_dom"/>
</dbReference>
<dbReference type="FunFam" id="3.30.63.10:FF:000002">
    <property type="entry name" value="Guanylate kinase 1"/>
    <property type="match status" value="1"/>
</dbReference>
<evidence type="ECO:0000256" key="1">
    <source>
        <dbReference type="ARBA" id="ARBA00003531"/>
    </source>
</evidence>
<keyword evidence="15" id="KW-1185">Reference proteome</keyword>
<dbReference type="Gene3D" id="3.30.63.10">
    <property type="entry name" value="Guanylate Kinase phosphate binding domain"/>
    <property type="match status" value="1"/>
</dbReference>
<dbReference type="EMBL" id="BJVJ01000027">
    <property type="protein sequence ID" value="GEL24047.1"/>
    <property type="molecule type" value="Genomic_DNA"/>
</dbReference>
<comment type="subcellular location">
    <subcellularLocation>
        <location evidence="11">Cytoplasm</location>
    </subcellularLocation>
</comment>
<dbReference type="SUPFAM" id="SSF52540">
    <property type="entry name" value="P-loop containing nucleoside triphosphate hydrolases"/>
    <property type="match status" value="1"/>
</dbReference>
<dbReference type="PANTHER" id="PTHR23117:SF13">
    <property type="entry name" value="GUANYLATE KINASE"/>
    <property type="match status" value="1"/>
</dbReference>
<evidence type="ECO:0000256" key="11">
    <source>
        <dbReference type="HAMAP-Rule" id="MF_00328"/>
    </source>
</evidence>
<dbReference type="Pfam" id="PF00625">
    <property type="entry name" value="Guanylate_kin"/>
    <property type="match status" value="1"/>
</dbReference>
<keyword evidence="7 11" id="KW-0418">Kinase</keyword>
<comment type="similarity">
    <text evidence="2 11">Belongs to the guanylate kinase family.</text>
</comment>
<feature type="domain" description="Guanylate kinase-like" evidence="13">
    <location>
        <begin position="31"/>
        <end position="211"/>
    </location>
</feature>
<dbReference type="RefSeq" id="WP_147108264.1">
    <property type="nucleotide sequence ID" value="NZ_BJVJ01000027.1"/>
</dbReference>
<comment type="function">
    <text evidence="1 11">Essential for recycling GMP and indirectly, cGMP.</text>
</comment>
<evidence type="ECO:0000256" key="12">
    <source>
        <dbReference type="SAM" id="MobiDB-lite"/>
    </source>
</evidence>
<keyword evidence="6 11" id="KW-0547">Nucleotide-binding</keyword>
<evidence type="ECO:0000256" key="2">
    <source>
        <dbReference type="ARBA" id="ARBA00005790"/>
    </source>
</evidence>
<evidence type="ECO:0000256" key="10">
    <source>
        <dbReference type="ARBA" id="ARBA00048594"/>
    </source>
</evidence>
<keyword evidence="8 11" id="KW-0067">ATP-binding</keyword>
<evidence type="ECO:0000256" key="7">
    <source>
        <dbReference type="ARBA" id="ARBA00022777"/>
    </source>
</evidence>
<dbReference type="EC" id="2.7.4.8" evidence="3 11"/>
<evidence type="ECO:0000256" key="4">
    <source>
        <dbReference type="ARBA" id="ARBA00016296"/>
    </source>
</evidence>
<dbReference type="Gene3D" id="3.40.50.300">
    <property type="entry name" value="P-loop containing nucleotide triphosphate hydrolases"/>
    <property type="match status" value="1"/>
</dbReference>
<organism evidence="14 15">
    <name type="scientific">Pseudonocardia sulfidoxydans NBRC 16205</name>
    <dbReference type="NCBI Taxonomy" id="1223511"/>
    <lineage>
        <taxon>Bacteria</taxon>
        <taxon>Bacillati</taxon>
        <taxon>Actinomycetota</taxon>
        <taxon>Actinomycetes</taxon>
        <taxon>Pseudonocardiales</taxon>
        <taxon>Pseudonocardiaceae</taxon>
        <taxon>Pseudonocardia</taxon>
    </lineage>
</organism>
<feature type="binding site" evidence="11">
    <location>
        <begin position="38"/>
        <end position="45"/>
    </location>
    <ligand>
        <name>ATP</name>
        <dbReference type="ChEBI" id="CHEBI:30616"/>
    </ligand>
</feature>
<dbReference type="NCBIfam" id="TIGR03263">
    <property type="entry name" value="guanyl_kin"/>
    <property type="match status" value="1"/>
</dbReference>
<dbReference type="GO" id="GO:0004385">
    <property type="term" value="F:GMP kinase activity"/>
    <property type="evidence" value="ECO:0007669"/>
    <property type="project" value="UniProtKB-UniRule"/>
</dbReference>
<evidence type="ECO:0000259" key="13">
    <source>
        <dbReference type="PROSITE" id="PS50052"/>
    </source>
</evidence>
<evidence type="ECO:0000313" key="14">
    <source>
        <dbReference type="EMBL" id="GEL24047.1"/>
    </source>
</evidence>
<dbReference type="AlphaFoldDB" id="A0A511DHS2"/>
<dbReference type="PROSITE" id="PS00856">
    <property type="entry name" value="GUANYLATE_KINASE_1"/>
    <property type="match status" value="1"/>
</dbReference>
<dbReference type="InterPro" id="IPR017665">
    <property type="entry name" value="Guanylate_kinase"/>
</dbReference>
<dbReference type="InterPro" id="IPR027417">
    <property type="entry name" value="P-loop_NTPase"/>
</dbReference>
<evidence type="ECO:0000256" key="6">
    <source>
        <dbReference type="ARBA" id="ARBA00022741"/>
    </source>
</evidence>
<feature type="region of interest" description="Disordered" evidence="12">
    <location>
        <begin position="211"/>
        <end position="234"/>
    </location>
</feature>
<evidence type="ECO:0000256" key="8">
    <source>
        <dbReference type="ARBA" id="ARBA00022840"/>
    </source>
</evidence>
<keyword evidence="11" id="KW-0963">Cytoplasm</keyword>
<dbReference type="HAMAP" id="MF_00328">
    <property type="entry name" value="Guanylate_kinase"/>
    <property type="match status" value="1"/>
</dbReference>
<comment type="catalytic activity">
    <reaction evidence="10 11">
        <text>GMP + ATP = GDP + ADP</text>
        <dbReference type="Rhea" id="RHEA:20780"/>
        <dbReference type="ChEBI" id="CHEBI:30616"/>
        <dbReference type="ChEBI" id="CHEBI:58115"/>
        <dbReference type="ChEBI" id="CHEBI:58189"/>
        <dbReference type="ChEBI" id="CHEBI:456216"/>
        <dbReference type="EC" id="2.7.4.8"/>
    </reaction>
</comment>
<dbReference type="InterPro" id="IPR008145">
    <property type="entry name" value="GK/Ca_channel_bsu"/>
</dbReference>
<dbReference type="PROSITE" id="PS50052">
    <property type="entry name" value="GUANYLATE_KINASE_2"/>
    <property type="match status" value="1"/>
</dbReference>
<name>A0A511DHS2_9PSEU</name>
<evidence type="ECO:0000313" key="15">
    <source>
        <dbReference type="Proteomes" id="UP000321685"/>
    </source>
</evidence>
<evidence type="ECO:0000256" key="3">
    <source>
        <dbReference type="ARBA" id="ARBA00012961"/>
    </source>
</evidence>
<comment type="caution">
    <text evidence="14">The sequence shown here is derived from an EMBL/GenBank/DDBJ whole genome shotgun (WGS) entry which is preliminary data.</text>
</comment>
<dbReference type="InterPro" id="IPR020590">
    <property type="entry name" value="Guanylate_kinase_CS"/>
</dbReference>
<dbReference type="OrthoDB" id="9808150at2"/>
<dbReference type="PANTHER" id="PTHR23117">
    <property type="entry name" value="GUANYLATE KINASE-RELATED"/>
    <property type="match status" value="1"/>
</dbReference>
<accession>A0A511DHS2</accession>
<evidence type="ECO:0000256" key="9">
    <source>
        <dbReference type="ARBA" id="ARBA00030128"/>
    </source>
</evidence>
<dbReference type="SMART" id="SM00072">
    <property type="entry name" value="GuKc"/>
    <property type="match status" value="1"/>
</dbReference>
<keyword evidence="5 11" id="KW-0808">Transferase</keyword>
<proteinExistence type="inferred from homology"/>
<dbReference type="CDD" id="cd00071">
    <property type="entry name" value="GMPK"/>
    <property type="match status" value="1"/>
</dbReference>
<reference evidence="14 15" key="1">
    <citation type="submission" date="2019-07" db="EMBL/GenBank/DDBJ databases">
        <title>Whole genome shotgun sequence of Pseudonocardia sulfidoxydans NBRC 16205.</title>
        <authorList>
            <person name="Hosoyama A."/>
            <person name="Uohara A."/>
            <person name="Ohji S."/>
            <person name="Ichikawa N."/>
        </authorList>
    </citation>
    <scope>NUCLEOTIDE SEQUENCE [LARGE SCALE GENOMIC DNA]</scope>
    <source>
        <strain evidence="14 15">NBRC 16205</strain>
    </source>
</reference>
<sequence>MDGAPDPAGRTAEADRPADGDAPATSAASRGRLIVLAGPSGVGKSSVVAGLRERLPELHFSVSATTRAPRAGEVDGRDYRFVSATDFDGLIARGELLEWAEIHGGLQRSGTPAGPVEQARAAGLPVLVEVDLQGARAVKAAIPEAVTVFVDAPSFEELARRLKGRGTESAAQFERRLQTAREELAARDEFDVVVVNDDLRVVVDRLVGLAIGPTPPESGRGGTDDDLSPQESFQ</sequence>
<dbReference type="Proteomes" id="UP000321685">
    <property type="component" value="Unassembled WGS sequence"/>
</dbReference>
<dbReference type="GO" id="GO:0005829">
    <property type="term" value="C:cytosol"/>
    <property type="evidence" value="ECO:0007669"/>
    <property type="project" value="TreeGrafter"/>
</dbReference>
<gene>
    <name evidence="11 14" type="primary">gmk</name>
    <name evidence="14" type="ORF">PSU4_30010</name>
</gene>
<dbReference type="GO" id="GO:0005524">
    <property type="term" value="F:ATP binding"/>
    <property type="evidence" value="ECO:0007669"/>
    <property type="project" value="UniProtKB-UniRule"/>
</dbReference>
<evidence type="ECO:0000256" key="5">
    <source>
        <dbReference type="ARBA" id="ARBA00022679"/>
    </source>
</evidence>
<protein>
    <recommendedName>
        <fullName evidence="4 11">Guanylate kinase</fullName>
        <ecNumber evidence="3 11">2.7.4.8</ecNumber>
    </recommendedName>
    <alternativeName>
        <fullName evidence="9 11">GMP kinase</fullName>
    </alternativeName>
</protein>
<feature type="region of interest" description="Disordered" evidence="12">
    <location>
        <begin position="1"/>
        <end position="30"/>
    </location>
</feature>